<evidence type="ECO:0000259" key="6">
    <source>
        <dbReference type="PROSITE" id="PS50850"/>
    </source>
</evidence>
<sequence>MRFEDVLAEVGVFGKFQIVSLLILCLPRVILPLHFLLHIFISAVPPHHCAISTQRNPENLSQEDLLVINIPQVQDGTFSSCKIYSHPQSHLILNRSQETINGSGVQSCNQGWEYDLSTYSSTTVTQWDLVCDRKWLNQAAATFFFIGLTIGSLLCGFLSDRFGRKKILLLSFLVSTIFGAMSAFSVSYVMFSVCRLLTGVGLMGMTLISITLVLEWTDVAHRTFCGTVSSLSWTVGYMILALLAYLIRDWRWLLLATTAPCLIGLATWWWVPESARWLLTKQDAVGAHRYLSQCAEMNKRPNFRKNISPE</sequence>
<evidence type="ECO:0000256" key="5">
    <source>
        <dbReference type="SAM" id="Phobius"/>
    </source>
</evidence>
<dbReference type="OrthoDB" id="2544694at2759"/>
<dbReference type="GO" id="GO:0022857">
    <property type="term" value="F:transmembrane transporter activity"/>
    <property type="evidence" value="ECO:0007669"/>
    <property type="project" value="InterPro"/>
</dbReference>
<feature type="transmembrane region" description="Helical" evidence="5">
    <location>
        <begin position="135"/>
        <end position="155"/>
    </location>
</feature>
<accession>A0A2G9RXZ9</accession>
<organism evidence="7 8">
    <name type="scientific">Aquarana catesbeiana</name>
    <name type="common">American bullfrog</name>
    <name type="synonym">Rana catesbeiana</name>
    <dbReference type="NCBI Taxonomy" id="8400"/>
    <lineage>
        <taxon>Eukaryota</taxon>
        <taxon>Metazoa</taxon>
        <taxon>Chordata</taxon>
        <taxon>Craniata</taxon>
        <taxon>Vertebrata</taxon>
        <taxon>Euteleostomi</taxon>
        <taxon>Amphibia</taxon>
        <taxon>Batrachia</taxon>
        <taxon>Anura</taxon>
        <taxon>Neobatrachia</taxon>
        <taxon>Ranoidea</taxon>
        <taxon>Ranidae</taxon>
        <taxon>Aquarana</taxon>
    </lineage>
</organism>
<evidence type="ECO:0000256" key="1">
    <source>
        <dbReference type="ARBA" id="ARBA00004141"/>
    </source>
</evidence>
<keyword evidence="2 5" id="KW-0812">Transmembrane</keyword>
<proteinExistence type="predicted"/>
<dbReference type="PROSITE" id="PS50850">
    <property type="entry name" value="MFS"/>
    <property type="match status" value="1"/>
</dbReference>
<dbReference type="InterPro" id="IPR020846">
    <property type="entry name" value="MFS_dom"/>
</dbReference>
<dbReference type="InterPro" id="IPR005828">
    <property type="entry name" value="MFS_sugar_transport-like"/>
</dbReference>
<dbReference type="SUPFAM" id="SSF103473">
    <property type="entry name" value="MFS general substrate transporter"/>
    <property type="match status" value="1"/>
</dbReference>
<evidence type="ECO:0000256" key="4">
    <source>
        <dbReference type="ARBA" id="ARBA00023136"/>
    </source>
</evidence>
<feature type="transmembrane region" description="Helical" evidence="5">
    <location>
        <begin position="196"/>
        <end position="217"/>
    </location>
</feature>
<dbReference type="GO" id="GO:0016020">
    <property type="term" value="C:membrane"/>
    <property type="evidence" value="ECO:0007669"/>
    <property type="project" value="UniProtKB-SubCell"/>
</dbReference>
<dbReference type="InterPro" id="IPR036259">
    <property type="entry name" value="MFS_trans_sf"/>
</dbReference>
<evidence type="ECO:0000313" key="8">
    <source>
        <dbReference type="Proteomes" id="UP000228934"/>
    </source>
</evidence>
<dbReference type="EMBL" id="KV927779">
    <property type="protein sequence ID" value="PIO32769.1"/>
    <property type="molecule type" value="Genomic_DNA"/>
</dbReference>
<feature type="non-terminal residue" evidence="7">
    <location>
        <position position="310"/>
    </location>
</feature>
<keyword evidence="3 5" id="KW-1133">Transmembrane helix</keyword>
<evidence type="ECO:0000256" key="2">
    <source>
        <dbReference type="ARBA" id="ARBA00022692"/>
    </source>
</evidence>
<protein>
    <recommendedName>
        <fullName evidence="6">Major facilitator superfamily (MFS) profile domain-containing protein</fullName>
    </recommendedName>
</protein>
<comment type="subcellular location">
    <subcellularLocation>
        <location evidence="1">Membrane</location>
        <topology evidence="1">Multi-pass membrane protein</topology>
    </subcellularLocation>
</comment>
<keyword evidence="8" id="KW-1185">Reference proteome</keyword>
<dbReference type="Gene3D" id="1.20.1250.20">
    <property type="entry name" value="MFS general substrate transporter like domains"/>
    <property type="match status" value="1"/>
</dbReference>
<feature type="transmembrane region" description="Helical" evidence="5">
    <location>
        <begin position="167"/>
        <end position="190"/>
    </location>
</feature>
<dbReference type="Pfam" id="PF00083">
    <property type="entry name" value="Sugar_tr"/>
    <property type="match status" value="1"/>
</dbReference>
<dbReference type="AlphaFoldDB" id="A0A2G9RXZ9"/>
<feature type="transmembrane region" description="Helical" evidence="5">
    <location>
        <begin position="224"/>
        <end position="246"/>
    </location>
</feature>
<keyword evidence="4 5" id="KW-0472">Membrane</keyword>
<feature type="transmembrane region" description="Helical" evidence="5">
    <location>
        <begin position="252"/>
        <end position="271"/>
    </location>
</feature>
<reference evidence="8" key="1">
    <citation type="journal article" date="2017" name="Nat. Commun.">
        <title>The North American bullfrog draft genome provides insight into hormonal regulation of long noncoding RNA.</title>
        <authorList>
            <person name="Hammond S.A."/>
            <person name="Warren R.L."/>
            <person name="Vandervalk B.P."/>
            <person name="Kucuk E."/>
            <person name="Khan H."/>
            <person name="Gibb E.A."/>
            <person name="Pandoh P."/>
            <person name="Kirk H."/>
            <person name="Zhao Y."/>
            <person name="Jones M."/>
            <person name="Mungall A.J."/>
            <person name="Coope R."/>
            <person name="Pleasance S."/>
            <person name="Moore R.A."/>
            <person name="Holt R.A."/>
            <person name="Round J.M."/>
            <person name="Ohora S."/>
            <person name="Walle B.V."/>
            <person name="Veldhoen N."/>
            <person name="Helbing C.C."/>
            <person name="Birol I."/>
        </authorList>
    </citation>
    <scope>NUCLEOTIDE SEQUENCE [LARGE SCALE GENOMIC DNA]</scope>
</reference>
<name>A0A2G9RXZ9_AQUCT</name>
<gene>
    <name evidence="7" type="ORF">AB205_0125100</name>
</gene>
<feature type="transmembrane region" description="Helical" evidence="5">
    <location>
        <begin position="21"/>
        <end position="41"/>
    </location>
</feature>
<dbReference type="PANTHER" id="PTHR24064">
    <property type="entry name" value="SOLUTE CARRIER FAMILY 22 MEMBER"/>
    <property type="match status" value="1"/>
</dbReference>
<feature type="domain" description="Major facilitator superfamily (MFS) profile" evidence="6">
    <location>
        <begin position="82"/>
        <end position="310"/>
    </location>
</feature>
<evidence type="ECO:0000256" key="3">
    <source>
        <dbReference type="ARBA" id="ARBA00022989"/>
    </source>
</evidence>
<dbReference type="Proteomes" id="UP000228934">
    <property type="component" value="Unassembled WGS sequence"/>
</dbReference>
<evidence type="ECO:0000313" key="7">
    <source>
        <dbReference type="EMBL" id="PIO32769.1"/>
    </source>
</evidence>